<comment type="caution">
    <text evidence="2">The sequence shown here is derived from an EMBL/GenBank/DDBJ whole genome shotgun (WGS) entry which is preliminary data.</text>
</comment>
<feature type="transmembrane region" description="Helical" evidence="1">
    <location>
        <begin position="59"/>
        <end position="77"/>
    </location>
</feature>
<dbReference type="OrthoDB" id="6183639at2"/>
<protein>
    <recommendedName>
        <fullName evidence="4">DUF4235 domain-containing protein</fullName>
    </recommendedName>
</protein>
<dbReference type="Proteomes" id="UP000256763">
    <property type="component" value="Unassembled WGS sequence"/>
</dbReference>
<keyword evidence="1" id="KW-0472">Membrane</keyword>
<evidence type="ECO:0008006" key="4">
    <source>
        <dbReference type="Google" id="ProtNLM"/>
    </source>
</evidence>
<organism evidence="2 3">
    <name type="scientific">Alkalilimnicola ehrlichii</name>
    <dbReference type="NCBI Taxonomy" id="351052"/>
    <lineage>
        <taxon>Bacteria</taxon>
        <taxon>Pseudomonadati</taxon>
        <taxon>Pseudomonadota</taxon>
        <taxon>Gammaproteobacteria</taxon>
        <taxon>Chromatiales</taxon>
        <taxon>Ectothiorhodospiraceae</taxon>
        <taxon>Alkalilimnicola</taxon>
    </lineage>
</organism>
<keyword evidence="1" id="KW-1133">Transmembrane helix</keyword>
<evidence type="ECO:0000313" key="2">
    <source>
        <dbReference type="EMBL" id="RFA35346.1"/>
    </source>
</evidence>
<evidence type="ECO:0000256" key="1">
    <source>
        <dbReference type="SAM" id="Phobius"/>
    </source>
</evidence>
<sequence length="90" mass="9914">MKGAFPMRMKKPVESAVVAGSSMLAVMGVDSLLKAGWRRTRHEEPPLDPSQPDIPWQKALMWVAVSSLAIAVAKFVVARGAAARMRRQHF</sequence>
<dbReference type="Pfam" id="PF14019">
    <property type="entry name" value="DUF4235"/>
    <property type="match status" value="1"/>
</dbReference>
<name>A0A3E0WTP4_9GAMM</name>
<dbReference type="InterPro" id="IPR025329">
    <property type="entry name" value="DUF4235"/>
</dbReference>
<reference evidence="3" key="1">
    <citation type="submission" date="2017-05" db="EMBL/GenBank/DDBJ databases">
        <authorList>
            <person name="Sharma S."/>
            <person name="Sidhu C."/>
            <person name="Pinnaka A.K."/>
        </authorList>
    </citation>
    <scope>NUCLEOTIDE SEQUENCE [LARGE SCALE GENOMIC DNA]</scope>
    <source>
        <strain evidence="3">AK93</strain>
    </source>
</reference>
<keyword evidence="1" id="KW-0812">Transmembrane</keyword>
<dbReference type="AlphaFoldDB" id="A0A3E0WTP4"/>
<evidence type="ECO:0000313" key="3">
    <source>
        <dbReference type="Proteomes" id="UP000256763"/>
    </source>
</evidence>
<proteinExistence type="predicted"/>
<keyword evidence="3" id="KW-1185">Reference proteome</keyword>
<accession>A0A3E0WTP4</accession>
<gene>
    <name evidence="2" type="ORF">CAL65_12740</name>
</gene>
<dbReference type="EMBL" id="NFZW01000012">
    <property type="protein sequence ID" value="RFA35346.1"/>
    <property type="molecule type" value="Genomic_DNA"/>
</dbReference>